<evidence type="ECO:0000313" key="7">
    <source>
        <dbReference type="Proteomes" id="UP000509594"/>
    </source>
</evidence>
<evidence type="ECO:0000259" key="5">
    <source>
        <dbReference type="Pfam" id="PF04055"/>
    </source>
</evidence>
<evidence type="ECO:0000256" key="1">
    <source>
        <dbReference type="ARBA" id="ARBA00022691"/>
    </source>
</evidence>
<dbReference type="PANTHER" id="PTHR43075">
    <property type="entry name" value="FORMATE LYASE ACTIVATING ENZYME, PUTATIVE (AFU_ORTHOLOGUE AFUA_2G15630)-RELATED"/>
    <property type="match status" value="1"/>
</dbReference>
<keyword evidence="7" id="KW-1185">Reference proteome</keyword>
<keyword evidence="3" id="KW-0408">Iron</keyword>
<dbReference type="InterPro" id="IPR058240">
    <property type="entry name" value="rSAM_sf"/>
</dbReference>
<dbReference type="AlphaFoldDB" id="A0A7D5I3R0"/>
<dbReference type="GO" id="GO:0051536">
    <property type="term" value="F:iron-sulfur cluster binding"/>
    <property type="evidence" value="ECO:0007669"/>
    <property type="project" value="UniProtKB-KW"/>
</dbReference>
<dbReference type="KEGG" id="mzi:HWN40_04625"/>
<dbReference type="SUPFAM" id="SSF102114">
    <property type="entry name" value="Radical SAM enzymes"/>
    <property type="match status" value="1"/>
</dbReference>
<feature type="domain" description="Radical SAM core" evidence="5">
    <location>
        <begin position="137"/>
        <end position="291"/>
    </location>
</feature>
<protein>
    <submittedName>
        <fullName evidence="6">Radical SAM protein</fullName>
    </submittedName>
</protein>
<dbReference type="InterPro" id="IPR007197">
    <property type="entry name" value="rSAM"/>
</dbReference>
<organism evidence="6 7">
    <name type="scientific">Methanolobus zinderi</name>
    <dbReference type="NCBI Taxonomy" id="536044"/>
    <lineage>
        <taxon>Archaea</taxon>
        <taxon>Methanobacteriati</taxon>
        <taxon>Methanobacteriota</taxon>
        <taxon>Stenosarchaea group</taxon>
        <taxon>Methanomicrobia</taxon>
        <taxon>Methanosarcinales</taxon>
        <taxon>Methanosarcinaceae</taxon>
        <taxon>Methanolobus</taxon>
    </lineage>
</organism>
<dbReference type="PANTHER" id="PTHR43075:SF1">
    <property type="entry name" value="FORMATE LYASE ACTIVATING ENZYME, PUTATIVE (AFU_ORTHOLOGUE AFUA_2G15630)-RELATED"/>
    <property type="match status" value="1"/>
</dbReference>
<dbReference type="SFLD" id="SFLDS00029">
    <property type="entry name" value="Radical_SAM"/>
    <property type="match status" value="1"/>
</dbReference>
<sequence length="342" mass="39765">MFMPELFMDRYSGIKANTLPARNIILRHLDVSFETGLREEELWNIHDRGMKRYRNLERKIFQTGKAVNLPEAEKNLLDLKIELSERIISYCHLCQHRCMVDRPAGEKGFCRLTDVSRYAAEFMHMGEEPQLVPSHTIFFTGCVFSCVFCQNWDISTHPENGRQVIPEELAHIIDNMRAKGSENVNFVTPTPHLMNVLKIVRNIEVNIPVIWNSNMYHSPESAKLLEGVVDLYLGDFKYGNDRCAFRYSKVRNYMDTVGQNFKAAARQAEVLVRHLVMPGHLDCCTRPVMKWIAENTPQARLNLMFQYRPEYIACRYPEINRHLTNEEIKKALLIVKEEGLEG</sequence>
<dbReference type="EMBL" id="CP058215">
    <property type="protein sequence ID" value="QLC49588.1"/>
    <property type="molecule type" value="Genomic_DNA"/>
</dbReference>
<name>A0A7D5I3R0_9EURY</name>
<dbReference type="SFLD" id="SFLDG01099">
    <property type="entry name" value="Uncharacterised_Radical_SAM_Su"/>
    <property type="match status" value="1"/>
</dbReference>
<accession>A0A7D5I3R0</accession>
<evidence type="ECO:0000256" key="2">
    <source>
        <dbReference type="ARBA" id="ARBA00022723"/>
    </source>
</evidence>
<dbReference type="Gene3D" id="3.20.20.70">
    <property type="entry name" value="Aldolase class I"/>
    <property type="match status" value="1"/>
</dbReference>
<evidence type="ECO:0000313" key="6">
    <source>
        <dbReference type="EMBL" id="QLC49588.1"/>
    </source>
</evidence>
<keyword evidence="4" id="KW-0411">Iron-sulfur</keyword>
<dbReference type="InterPro" id="IPR040085">
    <property type="entry name" value="MJ0674-like"/>
</dbReference>
<keyword evidence="2" id="KW-0479">Metal-binding</keyword>
<dbReference type="GO" id="GO:0046872">
    <property type="term" value="F:metal ion binding"/>
    <property type="evidence" value="ECO:0007669"/>
    <property type="project" value="UniProtKB-KW"/>
</dbReference>
<keyword evidence="1" id="KW-0949">S-adenosyl-L-methionine</keyword>
<dbReference type="GO" id="GO:0003824">
    <property type="term" value="F:catalytic activity"/>
    <property type="evidence" value="ECO:0007669"/>
    <property type="project" value="InterPro"/>
</dbReference>
<evidence type="ECO:0000256" key="3">
    <source>
        <dbReference type="ARBA" id="ARBA00023004"/>
    </source>
</evidence>
<dbReference type="OrthoDB" id="371936at2157"/>
<proteinExistence type="predicted"/>
<dbReference type="InterPro" id="IPR013785">
    <property type="entry name" value="Aldolase_TIM"/>
</dbReference>
<dbReference type="Proteomes" id="UP000509594">
    <property type="component" value="Chromosome"/>
</dbReference>
<evidence type="ECO:0000256" key="4">
    <source>
        <dbReference type="ARBA" id="ARBA00023014"/>
    </source>
</evidence>
<reference evidence="6 7" key="1">
    <citation type="submission" date="2020-06" db="EMBL/GenBank/DDBJ databases">
        <title>Methanolobus halotolerans sp. nov., isolated from a saline lake Tus in Siberia.</title>
        <authorList>
            <person name="Shen Y."/>
            <person name="Chen S.-C."/>
            <person name="Lai M.-C."/>
            <person name="Huang H.-H."/>
            <person name="Chiu H.-H."/>
            <person name="Tang S.-L."/>
            <person name="Rogozin D.Y."/>
            <person name="Degermendzhy A.G."/>
        </authorList>
    </citation>
    <scope>NUCLEOTIDE SEQUENCE [LARGE SCALE GENOMIC DNA]</scope>
    <source>
        <strain evidence="6 7">DSM 21339</strain>
    </source>
</reference>
<dbReference type="Pfam" id="PF04055">
    <property type="entry name" value="Radical_SAM"/>
    <property type="match status" value="1"/>
</dbReference>
<gene>
    <name evidence="6" type="ORF">HWN40_04625</name>
</gene>